<keyword evidence="3" id="KW-1185">Reference proteome</keyword>
<evidence type="ECO:0000313" key="2">
    <source>
        <dbReference type="EMBL" id="KAH8028344.1"/>
    </source>
</evidence>
<evidence type="ECO:0000313" key="3">
    <source>
        <dbReference type="Proteomes" id="UP000821866"/>
    </source>
</evidence>
<accession>A0A9J6E2U4</accession>
<organism evidence="2 3">
    <name type="scientific">Rhipicephalus microplus</name>
    <name type="common">Cattle tick</name>
    <name type="synonym">Boophilus microplus</name>
    <dbReference type="NCBI Taxonomy" id="6941"/>
    <lineage>
        <taxon>Eukaryota</taxon>
        <taxon>Metazoa</taxon>
        <taxon>Ecdysozoa</taxon>
        <taxon>Arthropoda</taxon>
        <taxon>Chelicerata</taxon>
        <taxon>Arachnida</taxon>
        <taxon>Acari</taxon>
        <taxon>Parasitiformes</taxon>
        <taxon>Ixodida</taxon>
        <taxon>Ixodoidea</taxon>
        <taxon>Ixodidae</taxon>
        <taxon>Rhipicephalinae</taxon>
        <taxon>Rhipicephalus</taxon>
        <taxon>Boophilus</taxon>
    </lineage>
</organism>
<dbReference type="Proteomes" id="UP000821866">
    <property type="component" value="Chromosome 4"/>
</dbReference>
<sequence>MTPLPDWGSKHLAHVAARPPRNDHCRQRNSLKSRPAPAQRRGPEAHGDWKRHRETLRGPAATTQHPSATQRRATGRKSESAGRDSRHVRATSAEQTGEAAIALALNGTPEVTTILSDSLTAIANFGRGSIGTPAAGLLPRSKSTTTHLRWFLAHVGAIPGGAANRNERADAVARELAHRAAPPPPRAPRTRKKPNPRTGTHYSTTAAYFNGTERAVERFPGLTRGWGSANGSS</sequence>
<dbReference type="EMBL" id="JABSTU010000006">
    <property type="protein sequence ID" value="KAH8028344.1"/>
    <property type="molecule type" value="Genomic_DNA"/>
</dbReference>
<name>A0A9J6E2U4_RHIMP</name>
<reference evidence="2" key="1">
    <citation type="journal article" date="2020" name="Cell">
        <title>Large-Scale Comparative Analyses of Tick Genomes Elucidate Their Genetic Diversity and Vector Capacities.</title>
        <authorList>
            <consortium name="Tick Genome and Microbiome Consortium (TIGMIC)"/>
            <person name="Jia N."/>
            <person name="Wang J."/>
            <person name="Shi W."/>
            <person name="Du L."/>
            <person name="Sun Y."/>
            <person name="Zhan W."/>
            <person name="Jiang J.F."/>
            <person name="Wang Q."/>
            <person name="Zhang B."/>
            <person name="Ji P."/>
            <person name="Bell-Sakyi L."/>
            <person name="Cui X.M."/>
            <person name="Yuan T.T."/>
            <person name="Jiang B.G."/>
            <person name="Yang W.F."/>
            <person name="Lam T.T."/>
            <person name="Chang Q.C."/>
            <person name="Ding S.J."/>
            <person name="Wang X.J."/>
            <person name="Zhu J.G."/>
            <person name="Ruan X.D."/>
            <person name="Zhao L."/>
            <person name="Wei J.T."/>
            <person name="Ye R.Z."/>
            <person name="Que T.C."/>
            <person name="Du C.H."/>
            <person name="Zhou Y.H."/>
            <person name="Cheng J.X."/>
            <person name="Dai P.F."/>
            <person name="Guo W.B."/>
            <person name="Han X.H."/>
            <person name="Huang E.J."/>
            <person name="Li L.F."/>
            <person name="Wei W."/>
            <person name="Gao Y.C."/>
            <person name="Liu J.Z."/>
            <person name="Shao H.Z."/>
            <person name="Wang X."/>
            <person name="Wang C.C."/>
            <person name="Yang T.C."/>
            <person name="Huo Q.B."/>
            <person name="Li W."/>
            <person name="Chen H.Y."/>
            <person name="Chen S.E."/>
            <person name="Zhou L.G."/>
            <person name="Ni X.B."/>
            <person name="Tian J.H."/>
            <person name="Sheng Y."/>
            <person name="Liu T."/>
            <person name="Pan Y.S."/>
            <person name="Xia L.Y."/>
            <person name="Li J."/>
            <person name="Zhao F."/>
            <person name="Cao W.C."/>
        </authorList>
    </citation>
    <scope>NUCLEOTIDE SEQUENCE</scope>
    <source>
        <strain evidence="2">Rmic-2018</strain>
    </source>
</reference>
<proteinExistence type="predicted"/>
<feature type="compositionally biased region" description="Basic and acidic residues" evidence="1">
    <location>
        <begin position="76"/>
        <end position="87"/>
    </location>
</feature>
<protein>
    <recommendedName>
        <fullName evidence="4">Tick transposon</fullName>
    </recommendedName>
</protein>
<comment type="caution">
    <text evidence="2">The sequence shown here is derived from an EMBL/GenBank/DDBJ whole genome shotgun (WGS) entry which is preliminary data.</text>
</comment>
<feature type="compositionally biased region" description="Polar residues" evidence="1">
    <location>
        <begin position="61"/>
        <end position="72"/>
    </location>
</feature>
<evidence type="ECO:0000256" key="1">
    <source>
        <dbReference type="SAM" id="MobiDB-lite"/>
    </source>
</evidence>
<evidence type="ECO:0008006" key="4">
    <source>
        <dbReference type="Google" id="ProtNLM"/>
    </source>
</evidence>
<feature type="region of interest" description="Disordered" evidence="1">
    <location>
        <begin position="176"/>
        <end position="203"/>
    </location>
</feature>
<gene>
    <name evidence="2" type="ORF">HPB51_016167</name>
</gene>
<feature type="region of interest" description="Disordered" evidence="1">
    <location>
        <begin position="1"/>
        <end position="94"/>
    </location>
</feature>
<dbReference type="AlphaFoldDB" id="A0A9J6E2U4"/>
<reference evidence="2" key="2">
    <citation type="submission" date="2021-09" db="EMBL/GenBank/DDBJ databases">
        <authorList>
            <person name="Jia N."/>
            <person name="Wang J."/>
            <person name="Shi W."/>
            <person name="Du L."/>
            <person name="Sun Y."/>
            <person name="Zhan W."/>
            <person name="Jiang J."/>
            <person name="Wang Q."/>
            <person name="Zhang B."/>
            <person name="Ji P."/>
            <person name="Sakyi L.B."/>
            <person name="Cui X."/>
            <person name="Yuan T."/>
            <person name="Jiang B."/>
            <person name="Yang W."/>
            <person name="Lam T.T.-Y."/>
            <person name="Chang Q."/>
            <person name="Ding S."/>
            <person name="Wang X."/>
            <person name="Zhu J."/>
            <person name="Ruan X."/>
            <person name="Zhao L."/>
            <person name="Wei J."/>
            <person name="Que T."/>
            <person name="Du C."/>
            <person name="Cheng J."/>
            <person name="Dai P."/>
            <person name="Han X."/>
            <person name="Huang E."/>
            <person name="Gao Y."/>
            <person name="Liu J."/>
            <person name="Shao H."/>
            <person name="Ye R."/>
            <person name="Li L."/>
            <person name="Wei W."/>
            <person name="Wang X."/>
            <person name="Wang C."/>
            <person name="Huo Q."/>
            <person name="Li W."/>
            <person name="Guo W."/>
            <person name="Chen H."/>
            <person name="Chen S."/>
            <person name="Zhou L."/>
            <person name="Zhou L."/>
            <person name="Ni X."/>
            <person name="Tian J."/>
            <person name="Zhou Y."/>
            <person name="Sheng Y."/>
            <person name="Liu T."/>
            <person name="Pan Y."/>
            <person name="Xia L."/>
            <person name="Li J."/>
            <person name="Zhao F."/>
            <person name="Cao W."/>
        </authorList>
    </citation>
    <scope>NUCLEOTIDE SEQUENCE</scope>
    <source>
        <strain evidence="2">Rmic-2018</strain>
        <tissue evidence="2">Larvae</tissue>
    </source>
</reference>